<dbReference type="EMBL" id="CP000859">
    <property type="protein sequence ID" value="ABW68612.1"/>
    <property type="molecule type" value="Genomic_DNA"/>
</dbReference>
<dbReference type="RefSeq" id="WP_012176223.1">
    <property type="nucleotide sequence ID" value="NC_009943.1"/>
</dbReference>
<feature type="signal peptide" evidence="2">
    <location>
        <begin position="1"/>
        <end position="23"/>
    </location>
</feature>
<reference evidence="3 4" key="1">
    <citation type="submission" date="2007-10" db="EMBL/GenBank/DDBJ databases">
        <title>Complete sequence of Desulfococcus oleovorans Hxd3.</title>
        <authorList>
            <consortium name="US DOE Joint Genome Institute"/>
            <person name="Copeland A."/>
            <person name="Lucas S."/>
            <person name="Lapidus A."/>
            <person name="Barry K."/>
            <person name="Glavina del Rio T."/>
            <person name="Dalin E."/>
            <person name="Tice H."/>
            <person name="Pitluck S."/>
            <person name="Kiss H."/>
            <person name="Brettin T."/>
            <person name="Bruce D."/>
            <person name="Detter J.C."/>
            <person name="Han C."/>
            <person name="Schmutz J."/>
            <person name="Larimer F."/>
            <person name="Land M."/>
            <person name="Hauser L."/>
            <person name="Kyrpides N."/>
            <person name="Kim E."/>
            <person name="Wawrik B."/>
            <person name="Richardson P."/>
        </authorList>
    </citation>
    <scope>NUCLEOTIDE SEQUENCE [LARGE SCALE GENOMIC DNA]</scope>
    <source>
        <strain evidence="4">DSM 6200 / JCM 39069 / Hxd3</strain>
    </source>
</reference>
<protein>
    <recommendedName>
        <fullName evidence="5">Periplasmic heavy metal sensor</fullName>
    </recommendedName>
</protein>
<evidence type="ECO:0000313" key="4">
    <source>
        <dbReference type="Proteomes" id="UP000008561"/>
    </source>
</evidence>
<gene>
    <name evidence="3" type="ordered locus">Dole_2809</name>
</gene>
<evidence type="ECO:0000256" key="2">
    <source>
        <dbReference type="SAM" id="SignalP"/>
    </source>
</evidence>
<dbReference type="HOGENOM" id="CLU_1649413_0_0_7"/>
<feature type="region of interest" description="Disordered" evidence="1">
    <location>
        <begin position="33"/>
        <end position="52"/>
    </location>
</feature>
<dbReference type="Pfam" id="PF13801">
    <property type="entry name" value="Metal_resist"/>
    <property type="match status" value="1"/>
</dbReference>
<dbReference type="InterPro" id="IPR025961">
    <property type="entry name" value="Metal_resist"/>
</dbReference>
<accession>A8ZXY5</accession>
<evidence type="ECO:0008006" key="5">
    <source>
        <dbReference type="Google" id="ProtNLM"/>
    </source>
</evidence>
<dbReference type="Proteomes" id="UP000008561">
    <property type="component" value="Chromosome"/>
</dbReference>
<feature type="chain" id="PRO_5002731437" description="Periplasmic heavy metal sensor" evidence="2">
    <location>
        <begin position="24"/>
        <end position="160"/>
    </location>
</feature>
<dbReference type="Gene3D" id="1.20.120.1490">
    <property type="match status" value="1"/>
</dbReference>
<dbReference type="AlphaFoldDB" id="A8ZXY5"/>
<name>A8ZXY5_DESOH</name>
<proteinExistence type="predicted"/>
<evidence type="ECO:0000313" key="3">
    <source>
        <dbReference type="EMBL" id="ABW68612.1"/>
    </source>
</evidence>
<organism evidence="3 4">
    <name type="scientific">Desulfosudis oleivorans (strain DSM 6200 / JCM 39069 / Hxd3)</name>
    <name type="common">Desulfococcus oleovorans</name>
    <dbReference type="NCBI Taxonomy" id="96561"/>
    <lineage>
        <taxon>Bacteria</taxon>
        <taxon>Pseudomonadati</taxon>
        <taxon>Thermodesulfobacteriota</taxon>
        <taxon>Desulfobacteria</taxon>
        <taxon>Desulfobacterales</taxon>
        <taxon>Desulfosudaceae</taxon>
        <taxon>Desulfosudis</taxon>
    </lineage>
</organism>
<evidence type="ECO:0000256" key="1">
    <source>
        <dbReference type="SAM" id="MobiDB-lite"/>
    </source>
</evidence>
<keyword evidence="2" id="KW-0732">Signal</keyword>
<dbReference type="KEGG" id="dol:Dole_2809"/>
<keyword evidence="4" id="KW-1185">Reference proteome</keyword>
<dbReference type="STRING" id="96561.Dole_2809"/>
<dbReference type="eggNOG" id="COG3678">
    <property type="taxonomic scope" value="Bacteria"/>
</dbReference>
<sequence>MKKRALTAVVALFVMALATYGFAWGPDRSGDCPRFRGQGAEEGANARSPWKSDLTEEQQKALDGLNQKFIDDTVDLRISINTASDKLALLMETSKPDRQQIKKLVKEISELKGKLAEKHVDYLMEAREIAPEAGKRFGVGKGACGFGFQGRSPGPGLCRN</sequence>